<keyword evidence="3 9" id="KW-0813">Transport</keyword>
<dbReference type="Proteomes" id="UP000267029">
    <property type="component" value="Unassembled WGS sequence"/>
</dbReference>
<evidence type="ECO:0000256" key="2">
    <source>
        <dbReference type="ARBA" id="ARBA00006375"/>
    </source>
</evidence>
<reference evidence="12" key="2">
    <citation type="submission" date="2019-11" db="UniProtKB">
        <authorList>
            <consortium name="WormBaseParasite"/>
        </authorList>
    </citation>
    <scope>IDENTIFICATION</scope>
</reference>
<gene>
    <name evidence="10" type="ORF">MCOS_LOCUS5149</name>
</gene>
<dbReference type="Pfam" id="PF00153">
    <property type="entry name" value="Mito_carr"/>
    <property type="match status" value="3"/>
</dbReference>
<proteinExistence type="inferred from homology"/>
<name>A0A0R3UDY3_MESCO</name>
<dbReference type="PANTHER" id="PTHR45683">
    <property type="entry name" value="MITOCHONDRIAL NICOTINAMIDE ADENINE DINUCLEOTIDE TRANSPORTER 1-RELATED-RELATED"/>
    <property type="match status" value="1"/>
</dbReference>
<reference evidence="10 11" key="1">
    <citation type="submission" date="2018-10" db="EMBL/GenBank/DDBJ databases">
        <authorList>
            <consortium name="Pathogen Informatics"/>
        </authorList>
    </citation>
    <scope>NUCLEOTIDE SEQUENCE [LARGE SCALE GENOMIC DNA]</scope>
</reference>
<evidence type="ECO:0000256" key="9">
    <source>
        <dbReference type="RuleBase" id="RU000488"/>
    </source>
</evidence>
<dbReference type="AlphaFoldDB" id="A0A0R3UDY3"/>
<evidence type="ECO:0000256" key="8">
    <source>
        <dbReference type="PROSITE-ProRule" id="PRU00282"/>
    </source>
</evidence>
<evidence type="ECO:0000256" key="5">
    <source>
        <dbReference type="ARBA" id="ARBA00022737"/>
    </source>
</evidence>
<dbReference type="InterPro" id="IPR002067">
    <property type="entry name" value="MCP"/>
</dbReference>
<evidence type="ECO:0000256" key="3">
    <source>
        <dbReference type="ARBA" id="ARBA00022448"/>
    </source>
</evidence>
<evidence type="ECO:0000313" key="10">
    <source>
        <dbReference type="EMBL" id="VDD79146.1"/>
    </source>
</evidence>
<evidence type="ECO:0000256" key="7">
    <source>
        <dbReference type="ARBA" id="ARBA00023136"/>
    </source>
</evidence>
<dbReference type="WBParaSite" id="MCU_000065-RB">
    <property type="protein sequence ID" value="MCU_000065-RB"/>
    <property type="gene ID" value="MCU_000065"/>
</dbReference>
<keyword evidence="7 8" id="KW-0472">Membrane</keyword>
<protein>
    <submittedName>
        <fullName evidence="12">Mitochondrial folate transporter/carrier</fullName>
    </submittedName>
</protein>
<feature type="repeat" description="Solcar" evidence="8">
    <location>
        <begin position="127"/>
        <end position="215"/>
    </location>
</feature>
<evidence type="ECO:0000256" key="1">
    <source>
        <dbReference type="ARBA" id="ARBA00004141"/>
    </source>
</evidence>
<dbReference type="STRING" id="53468.A0A0R3UDY3"/>
<keyword evidence="11" id="KW-1185">Reference proteome</keyword>
<evidence type="ECO:0000313" key="12">
    <source>
        <dbReference type="WBParaSite" id="MCU_000065-RB"/>
    </source>
</evidence>
<evidence type="ECO:0000256" key="4">
    <source>
        <dbReference type="ARBA" id="ARBA00022692"/>
    </source>
</evidence>
<keyword evidence="6" id="KW-1133">Transmembrane helix</keyword>
<keyword evidence="4 8" id="KW-0812">Transmembrane</keyword>
<dbReference type="OrthoDB" id="428293at2759"/>
<feature type="repeat" description="Solcar" evidence="8">
    <location>
        <begin position="228"/>
        <end position="312"/>
    </location>
</feature>
<dbReference type="InterPro" id="IPR044712">
    <property type="entry name" value="SLC25A32-like"/>
</dbReference>
<dbReference type="Gene3D" id="1.50.40.10">
    <property type="entry name" value="Mitochondrial carrier domain"/>
    <property type="match status" value="2"/>
</dbReference>
<dbReference type="PROSITE" id="PS50920">
    <property type="entry name" value="SOLCAR"/>
    <property type="match status" value="3"/>
</dbReference>
<comment type="subcellular location">
    <subcellularLocation>
        <location evidence="1">Membrane</location>
        <topology evidence="1">Multi-pass membrane protein</topology>
    </subcellularLocation>
</comment>
<evidence type="ECO:0000313" key="11">
    <source>
        <dbReference type="Proteomes" id="UP000267029"/>
    </source>
</evidence>
<dbReference type="PRINTS" id="PR00926">
    <property type="entry name" value="MITOCARRIER"/>
</dbReference>
<organism evidence="10 11">
    <name type="scientific">Mesocestoides corti</name>
    <name type="common">Flatworm</name>
    <dbReference type="NCBI Taxonomy" id="53468"/>
    <lineage>
        <taxon>Eukaryota</taxon>
        <taxon>Metazoa</taxon>
        <taxon>Spiralia</taxon>
        <taxon>Lophotrochozoa</taxon>
        <taxon>Platyhelminthes</taxon>
        <taxon>Cestoda</taxon>
        <taxon>Eucestoda</taxon>
        <taxon>Cyclophyllidea</taxon>
        <taxon>Mesocestoididae</taxon>
        <taxon>Mesocestoides</taxon>
    </lineage>
</organism>
<dbReference type="GO" id="GO:0016020">
    <property type="term" value="C:membrane"/>
    <property type="evidence" value="ECO:0007669"/>
    <property type="project" value="UniProtKB-SubCell"/>
</dbReference>
<sequence length="316" mass="35612">MQKYQLDSDISCGHGRRKIGYYFAHLKWEQMVAGVAGGAVTTAVLHPLDLAKTRLQVNEGNAVVKARPRSSRFSGTLLEIYRARGFFGFYQGVTPNLLGNAVSWGLYFFLYGALKNYAQGGDPSKKLSIACYFGYSSMSGIAILWMTNPIWVAKTRMCLQYETLDAPGRLTTWGTLRSIWLTEGLRGLYRGMVPGMVGVSNGALQFLFYEEFRNFYNSFHGRPIDTHLNVPEYLLMGTLSKTLAVAATYPYQVVRTRLQEQHRNYGTMTNLVKTIFRYEGVFGFYKGLLPNILRTAPACGLTFVVYENCYKCLKAL</sequence>
<dbReference type="SUPFAM" id="SSF103506">
    <property type="entry name" value="Mitochondrial carrier"/>
    <property type="match status" value="1"/>
</dbReference>
<keyword evidence="5" id="KW-0677">Repeat</keyword>
<comment type="similarity">
    <text evidence="2 9">Belongs to the mitochondrial carrier (TC 2.A.29) family.</text>
</comment>
<feature type="repeat" description="Solcar" evidence="8">
    <location>
        <begin position="25"/>
        <end position="117"/>
    </location>
</feature>
<accession>A0A0R3UDY3</accession>
<dbReference type="InterPro" id="IPR023395">
    <property type="entry name" value="MCP_dom_sf"/>
</dbReference>
<evidence type="ECO:0000256" key="6">
    <source>
        <dbReference type="ARBA" id="ARBA00022989"/>
    </source>
</evidence>
<dbReference type="GO" id="GO:0015215">
    <property type="term" value="F:nucleotide transmembrane transporter activity"/>
    <property type="evidence" value="ECO:0007669"/>
    <property type="project" value="UniProtKB-ARBA"/>
</dbReference>
<dbReference type="EMBL" id="UXSR01005182">
    <property type="protein sequence ID" value="VDD79146.1"/>
    <property type="molecule type" value="Genomic_DNA"/>
</dbReference>
<dbReference type="InterPro" id="IPR018108">
    <property type="entry name" value="MCP_transmembrane"/>
</dbReference>